<dbReference type="InterPro" id="IPR023296">
    <property type="entry name" value="Glyco_hydro_beta-prop_sf"/>
</dbReference>
<keyword evidence="5" id="KW-0326">Glycosidase</keyword>
<dbReference type="PANTHER" id="PTHR43772">
    <property type="entry name" value="ENDO-1,4-BETA-XYLANASE"/>
    <property type="match status" value="1"/>
</dbReference>
<keyword evidence="2" id="KW-0858">Xylan degradation</keyword>
<dbReference type="PANTHER" id="PTHR43772:SF2">
    <property type="entry name" value="PUTATIVE (AFU_ORTHOLOGUE AFUA_2G04480)-RELATED"/>
    <property type="match status" value="1"/>
</dbReference>
<dbReference type="GO" id="GO:0045493">
    <property type="term" value="P:xylan catabolic process"/>
    <property type="evidence" value="ECO:0007669"/>
    <property type="project" value="UniProtKB-KW"/>
</dbReference>
<evidence type="ECO:0000313" key="8">
    <source>
        <dbReference type="EMBL" id="SKC63380.1"/>
    </source>
</evidence>
<keyword evidence="9" id="KW-1185">Reference proteome</keyword>
<keyword evidence="2" id="KW-0624">Polysaccharide degradation</keyword>
<accession>A0A1T5KIA5</accession>
<sequence length="741" mass="83933">MNFMKTDSPRFEFADSVVYRFILVFFTRLKMIRGILCLLMGMLLISANPVDNPGPYTAYLFTYFTGGEKGDEQIRFALSEDGFNYIALHDNKPILSSAAISSTGGVRDPHILRACDGKTFFMVATDMHVAKNEWGPNVAMVMMKSPDLVHWTHAVVNVPEKFPEFAHVNRVWAPQTIYDPALKKYMLYWSMRLGNGPDKIYYAYANKDFTDLETTPKQLFFSPTNSACIDADIIYHDGKYNMFFKTEGADAGIKKAVSEKINEGYVSLDRYLDQTDESVEGAGVFKLNNDEGWILMYDVYKKGAYQFTQSKDLLNFTVVDKKVSMDFHPRHGTVMAITTQEYKRLLDAWFPIGNVLSGAQNKSVRSNNTVVEGTTVTLSVSRDTDLSRLDPQFTFPKVYTLKPAGPQDFSKGPVKYTVAMDKKVTEIEVGAVRYGNPVLNGYFADPDILYSEKEKKFYLYPTSDGFVHWSGRRFKTFSSTDLLHWRDEGVILDLEKDVSWAKANAWAPTIVETKRGSGYRYYYYFTAGQKIGVASSDSPVGPFVDKGKPLIDFKPQGVNGGQEIDPAVFLDPVSKNHFLYWGNGYMAGVRLHDDMVSFNQDSVRVLTPDATFREGTYVIFRKGIYYFFWSEDDTRSAEYKVRYGTSDSPLGPIRVARENIVIRRNDTLAIRATGHNSIIQIPGRDEWYIVYHRFTRPQGDAMGGAAGYHREVCIDRLKFNADGTIEQVIPTLNGIEPVALH</sequence>
<keyword evidence="3" id="KW-0378">Hydrolase</keyword>
<dbReference type="CDD" id="cd09004">
    <property type="entry name" value="GH43_bXyl-like"/>
    <property type="match status" value="1"/>
</dbReference>
<dbReference type="Pfam" id="PF04616">
    <property type="entry name" value="Glyco_hydro_43"/>
    <property type="match status" value="2"/>
</dbReference>
<evidence type="ECO:0000256" key="7">
    <source>
        <dbReference type="SAM" id="Phobius"/>
    </source>
</evidence>
<evidence type="ECO:0000256" key="2">
    <source>
        <dbReference type="ARBA" id="ARBA00022651"/>
    </source>
</evidence>
<protein>
    <submittedName>
        <fullName evidence="8">Beta-xylosidase</fullName>
    </submittedName>
</protein>
<dbReference type="AlphaFoldDB" id="A0A1T5KIA5"/>
<reference evidence="8 9" key="1">
    <citation type="submission" date="2017-02" db="EMBL/GenBank/DDBJ databases">
        <authorList>
            <person name="Peterson S.W."/>
        </authorList>
    </citation>
    <scope>NUCLEOTIDE SEQUENCE [LARGE SCALE GENOMIC DNA]</scope>
    <source>
        <strain evidence="8 9">DSM 25262</strain>
    </source>
</reference>
<evidence type="ECO:0000256" key="6">
    <source>
        <dbReference type="PIRSR" id="PIRSR606710-2"/>
    </source>
</evidence>
<keyword evidence="7" id="KW-0472">Membrane</keyword>
<evidence type="ECO:0000256" key="5">
    <source>
        <dbReference type="ARBA" id="ARBA00023295"/>
    </source>
</evidence>
<dbReference type="CDD" id="cd08983">
    <property type="entry name" value="GH43_Bt3655-like"/>
    <property type="match status" value="1"/>
</dbReference>
<comment type="similarity">
    <text evidence="1">Belongs to the glycosyl hydrolase 43 family.</text>
</comment>
<dbReference type="Gene3D" id="2.115.10.20">
    <property type="entry name" value="Glycosyl hydrolase domain, family 43"/>
    <property type="match status" value="2"/>
</dbReference>
<dbReference type="GO" id="GO:0004553">
    <property type="term" value="F:hydrolase activity, hydrolyzing O-glycosyl compounds"/>
    <property type="evidence" value="ECO:0007669"/>
    <property type="project" value="InterPro"/>
</dbReference>
<dbReference type="EMBL" id="FUZU01000001">
    <property type="protein sequence ID" value="SKC63380.1"/>
    <property type="molecule type" value="Genomic_DNA"/>
</dbReference>
<dbReference type="STRING" id="688867.SAMN05660236_2216"/>
<dbReference type="InterPro" id="IPR052176">
    <property type="entry name" value="Glycosyl_Hydrlase_43_Enz"/>
</dbReference>
<feature type="transmembrane region" description="Helical" evidence="7">
    <location>
        <begin position="21"/>
        <end position="45"/>
    </location>
</feature>
<evidence type="ECO:0000256" key="3">
    <source>
        <dbReference type="ARBA" id="ARBA00022801"/>
    </source>
</evidence>
<dbReference type="SUPFAM" id="SSF75005">
    <property type="entry name" value="Arabinanase/levansucrase/invertase"/>
    <property type="match status" value="2"/>
</dbReference>
<keyword evidence="4" id="KW-0119">Carbohydrate metabolism</keyword>
<gene>
    <name evidence="8" type="ORF">SAMN05660236_2216</name>
</gene>
<keyword evidence="7" id="KW-0812">Transmembrane</keyword>
<dbReference type="InterPro" id="IPR006710">
    <property type="entry name" value="Glyco_hydro_43"/>
</dbReference>
<evidence type="ECO:0000313" key="9">
    <source>
        <dbReference type="Proteomes" id="UP000190961"/>
    </source>
</evidence>
<feature type="site" description="Important for catalytic activity, responsible for pKa modulation of the active site Glu and correct orientation of both the proton donor and substrate" evidence="6">
    <location>
        <position position="565"/>
    </location>
</feature>
<dbReference type="Gene3D" id="2.60.40.2340">
    <property type="match status" value="1"/>
</dbReference>
<organism evidence="8 9">
    <name type="scientific">Ohtaekwangia koreensis</name>
    <dbReference type="NCBI Taxonomy" id="688867"/>
    <lineage>
        <taxon>Bacteria</taxon>
        <taxon>Pseudomonadati</taxon>
        <taxon>Bacteroidota</taxon>
        <taxon>Cytophagia</taxon>
        <taxon>Cytophagales</taxon>
        <taxon>Fulvivirgaceae</taxon>
        <taxon>Ohtaekwangia</taxon>
    </lineage>
</organism>
<keyword evidence="7" id="KW-1133">Transmembrane helix</keyword>
<dbReference type="Proteomes" id="UP000190961">
    <property type="component" value="Unassembled WGS sequence"/>
</dbReference>
<proteinExistence type="inferred from homology"/>
<evidence type="ECO:0000256" key="1">
    <source>
        <dbReference type="ARBA" id="ARBA00009865"/>
    </source>
</evidence>
<name>A0A1T5KIA5_9BACT</name>
<evidence type="ECO:0000256" key="4">
    <source>
        <dbReference type="ARBA" id="ARBA00023277"/>
    </source>
</evidence>